<dbReference type="Gene3D" id="1.20.1250.20">
    <property type="entry name" value="MFS general substrate transporter like domains"/>
    <property type="match status" value="1"/>
</dbReference>
<keyword evidence="5 7" id="KW-0472">Membrane</keyword>
<dbReference type="RefSeq" id="WP_162450505.1">
    <property type="nucleotide sequence ID" value="NZ_WLZY01000003.1"/>
</dbReference>
<feature type="domain" description="Major facilitator superfamily (MFS) profile" evidence="8">
    <location>
        <begin position="12"/>
        <end position="430"/>
    </location>
</feature>
<evidence type="ECO:0000256" key="2">
    <source>
        <dbReference type="ARBA" id="ARBA00022448"/>
    </source>
</evidence>
<evidence type="ECO:0000256" key="5">
    <source>
        <dbReference type="ARBA" id="ARBA00023136"/>
    </source>
</evidence>
<feature type="transmembrane region" description="Helical" evidence="7">
    <location>
        <begin position="108"/>
        <end position="127"/>
    </location>
</feature>
<accession>A0A7K3M2F4</accession>
<dbReference type="InterPro" id="IPR020846">
    <property type="entry name" value="MFS_dom"/>
</dbReference>
<gene>
    <name evidence="9" type="ORF">F7O44_10355</name>
</gene>
<feature type="transmembrane region" description="Helical" evidence="7">
    <location>
        <begin position="250"/>
        <end position="274"/>
    </location>
</feature>
<evidence type="ECO:0000256" key="3">
    <source>
        <dbReference type="ARBA" id="ARBA00022692"/>
    </source>
</evidence>
<feature type="transmembrane region" description="Helical" evidence="7">
    <location>
        <begin position="52"/>
        <end position="72"/>
    </location>
</feature>
<keyword evidence="3 7" id="KW-0812">Transmembrane</keyword>
<evidence type="ECO:0000256" key="7">
    <source>
        <dbReference type="SAM" id="Phobius"/>
    </source>
</evidence>
<dbReference type="PANTHER" id="PTHR43385">
    <property type="entry name" value="RIBOFLAVIN TRANSPORTER RIBJ"/>
    <property type="match status" value="1"/>
</dbReference>
<feature type="transmembrane region" description="Helical" evidence="7">
    <location>
        <begin position="286"/>
        <end position="305"/>
    </location>
</feature>
<sequence>MPRPLSPAGLRRVLITLCATEIVSWGVLYYAFPVLLTTISNDTGWSRTLITAAFSAGLLVAAVVGIPVGRWLDRHGPRWLMTAGSALAVPCVVLIAVAPNLLVFTLGWLLAGIAMAAVLYPPAFAALTRWYGPQRVKALTMLTLAAGLASTVFAPFTAFLLDRLDWRGTYLVLAAILALITIPGHWLGLRGPWPSAKHIAGLEKTDQERAAESPPAHARTDDGSTPAQDPGGLGTGTRPRSDPARIVRGLPFVALVFALGLSSFTAFAVVINLVPLLIEHGIDTGTAALALGLGGAGQVVGRVCYPALTRLLGVRARTALILLATALTTGLLTLLTSPATLITASVIAGMARGLLTLIQAMAVTDRWGTEHYGRLTGILSAPVTVTIAVAPWAGAALADLLGSYTTAFVVLTAVGLVSVVFAMLSTPRSTS</sequence>
<evidence type="ECO:0000259" key="8">
    <source>
        <dbReference type="PROSITE" id="PS50850"/>
    </source>
</evidence>
<evidence type="ECO:0000313" key="10">
    <source>
        <dbReference type="Proteomes" id="UP000460435"/>
    </source>
</evidence>
<evidence type="ECO:0000256" key="4">
    <source>
        <dbReference type="ARBA" id="ARBA00022989"/>
    </source>
</evidence>
<comment type="subcellular location">
    <subcellularLocation>
        <location evidence="1">Cell membrane</location>
        <topology evidence="1">Multi-pass membrane protein</topology>
    </subcellularLocation>
</comment>
<dbReference type="InterPro" id="IPR052983">
    <property type="entry name" value="MFS_Riboflavin_Transporter"/>
</dbReference>
<evidence type="ECO:0000256" key="1">
    <source>
        <dbReference type="ARBA" id="ARBA00004651"/>
    </source>
</evidence>
<dbReference type="PROSITE" id="PS50850">
    <property type="entry name" value="MFS"/>
    <property type="match status" value="1"/>
</dbReference>
<feature type="transmembrane region" description="Helical" evidence="7">
    <location>
        <begin position="12"/>
        <end position="32"/>
    </location>
</feature>
<organism evidence="9 10">
    <name type="scientific">Phytoactinopolyspora mesophila</name>
    <dbReference type="NCBI Taxonomy" id="2650750"/>
    <lineage>
        <taxon>Bacteria</taxon>
        <taxon>Bacillati</taxon>
        <taxon>Actinomycetota</taxon>
        <taxon>Actinomycetes</taxon>
        <taxon>Jiangellales</taxon>
        <taxon>Jiangellaceae</taxon>
        <taxon>Phytoactinopolyspora</taxon>
    </lineage>
</organism>
<evidence type="ECO:0000313" key="9">
    <source>
        <dbReference type="EMBL" id="NDL57474.1"/>
    </source>
</evidence>
<feature type="region of interest" description="Disordered" evidence="6">
    <location>
        <begin position="204"/>
        <end position="242"/>
    </location>
</feature>
<feature type="transmembrane region" description="Helical" evidence="7">
    <location>
        <begin position="167"/>
        <end position="189"/>
    </location>
</feature>
<dbReference type="Proteomes" id="UP000460435">
    <property type="component" value="Unassembled WGS sequence"/>
</dbReference>
<feature type="transmembrane region" description="Helical" evidence="7">
    <location>
        <begin position="79"/>
        <end position="102"/>
    </location>
</feature>
<dbReference type="InterPro" id="IPR011701">
    <property type="entry name" value="MFS"/>
</dbReference>
<evidence type="ECO:0000256" key="6">
    <source>
        <dbReference type="SAM" id="MobiDB-lite"/>
    </source>
</evidence>
<dbReference type="InterPro" id="IPR036259">
    <property type="entry name" value="MFS_trans_sf"/>
</dbReference>
<dbReference type="SUPFAM" id="SSF103473">
    <property type="entry name" value="MFS general substrate transporter"/>
    <property type="match status" value="1"/>
</dbReference>
<feature type="transmembrane region" description="Helical" evidence="7">
    <location>
        <begin position="375"/>
        <end position="398"/>
    </location>
</feature>
<keyword evidence="2" id="KW-0813">Transport</keyword>
<reference evidence="9 10" key="1">
    <citation type="submission" date="2019-11" db="EMBL/GenBank/DDBJ databases">
        <authorList>
            <person name="Li X.-J."/>
            <person name="Feng X.-M."/>
        </authorList>
    </citation>
    <scope>NUCLEOTIDE SEQUENCE [LARGE SCALE GENOMIC DNA]</scope>
    <source>
        <strain evidence="9 10">XMNu-373</strain>
    </source>
</reference>
<keyword evidence="4 7" id="KW-1133">Transmembrane helix</keyword>
<proteinExistence type="predicted"/>
<dbReference type="GO" id="GO:0005886">
    <property type="term" value="C:plasma membrane"/>
    <property type="evidence" value="ECO:0007669"/>
    <property type="project" value="UniProtKB-SubCell"/>
</dbReference>
<dbReference type="AlphaFoldDB" id="A0A7K3M2F4"/>
<feature type="transmembrane region" description="Helical" evidence="7">
    <location>
        <begin position="139"/>
        <end position="161"/>
    </location>
</feature>
<name>A0A7K3M2F4_9ACTN</name>
<feature type="transmembrane region" description="Helical" evidence="7">
    <location>
        <begin position="341"/>
        <end position="363"/>
    </location>
</feature>
<dbReference type="PANTHER" id="PTHR43385:SF1">
    <property type="entry name" value="RIBOFLAVIN TRANSPORTER RIBJ"/>
    <property type="match status" value="1"/>
</dbReference>
<comment type="caution">
    <text evidence="9">The sequence shown here is derived from an EMBL/GenBank/DDBJ whole genome shotgun (WGS) entry which is preliminary data.</text>
</comment>
<feature type="transmembrane region" description="Helical" evidence="7">
    <location>
        <begin position="317"/>
        <end position="335"/>
    </location>
</feature>
<keyword evidence="10" id="KW-1185">Reference proteome</keyword>
<feature type="transmembrane region" description="Helical" evidence="7">
    <location>
        <begin position="404"/>
        <end position="424"/>
    </location>
</feature>
<dbReference type="GO" id="GO:0022857">
    <property type="term" value="F:transmembrane transporter activity"/>
    <property type="evidence" value="ECO:0007669"/>
    <property type="project" value="InterPro"/>
</dbReference>
<dbReference type="EMBL" id="WLZY01000003">
    <property type="protein sequence ID" value="NDL57474.1"/>
    <property type="molecule type" value="Genomic_DNA"/>
</dbReference>
<protein>
    <submittedName>
        <fullName evidence="9">MFS transporter</fullName>
    </submittedName>
</protein>
<dbReference type="Pfam" id="PF07690">
    <property type="entry name" value="MFS_1"/>
    <property type="match status" value="1"/>
</dbReference>
<dbReference type="CDD" id="cd17355">
    <property type="entry name" value="MFS_YcxA_like"/>
    <property type="match status" value="1"/>
</dbReference>